<dbReference type="RefSeq" id="WP_249699815.1">
    <property type="nucleotide sequence ID" value="NZ_JAMFLX010000014.1"/>
</dbReference>
<comment type="caution">
    <text evidence="1">The sequence shown here is derived from an EMBL/GenBank/DDBJ whole genome shotgun (WGS) entry which is preliminary data.</text>
</comment>
<organism evidence="1 2">
    <name type="scientific">Parendozoicomonas callyspongiae</name>
    <dbReference type="NCBI Taxonomy" id="2942213"/>
    <lineage>
        <taxon>Bacteria</taxon>
        <taxon>Pseudomonadati</taxon>
        <taxon>Pseudomonadota</taxon>
        <taxon>Gammaproteobacteria</taxon>
        <taxon>Oceanospirillales</taxon>
        <taxon>Endozoicomonadaceae</taxon>
        <taxon>Parendozoicomonas</taxon>
    </lineage>
</organism>
<reference evidence="1 2" key="1">
    <citation type="submission" date="2022-05" db="EMBL/GenBank/DDBJ databases">
        <authorList>
            <person name="Park J.-S."/>
        </authorList>
    </citation>
    <scope>NUCLEOTIDE SEQUENCE [LARGE SCALE GENOMIC DNA]</scope>
    <source>
        <strain evidence="1 2">2012CJ34-2</strain>
    </source>
</reference>
<proteinExistence type="predicted"/>
<keyword evidence="2" id="KW-1185">Reference proteome</keyword>
<dbReference type="EMBL" id="JAMFLX010000014">
    <property type="protein sequence ID" value="MCL6270569.1"/>
    <property type="molecule type" value="Genomic_DNA"/>
</dbReference>
<dbReference type="Proteomes" id="UP001203338">
    <property type="component" value="Unassembled WGS sequence"/>
</dbReference>
<protein>
    <submittedName>
        <fullName evidence="1">Uncharacterized protein</fullName>
    </submittedName>
</protein>
<evidence type="ECO:0000313" key="1">
    <source>
        <dbReference type="EMBL" id="MCL6270569.1"/>
    </source>
</evidence>
<accession>A0ABT0PGT6</accession>
<sequence length="139" mass="14480">MSVSIGLSINPLAKMIMNGPAATSATGKTQPTPTQANIPINPTPVWNFLLCIKKSIAEDATPTAFSQNFFFSPSMSPLRSLLRSSPNLESTSVGPPPSSILSSVTSVPSGKVRGIGPLGTVLGWEASGVPADVIWMLRS</sequence>
<name>A0ABT0PGT6_9GAMM</name>
<evidence type="ECO:0000313" key="2">
    <source>
        <dbReference type="Proteomes" id="UP001203338"/>
    </source>
</evidence>
<gene>
    <name evidence="1" type="ORF">M3P05_11605</name>
</gene>